<evidence type="ECO:0000256" key="2">
    <source>
        <dbReference type="SAM" id="Phobius"/>
    </source>
</evidence>
<sequence>MINVSKKYLLILSIILLFITIVFIYINKNNEHKSDILLEVSDSNLSEEINSKLLEQTKESDIQPKDKNLYINQKNNNENNNDISFQKKLNSDFPKEIKIDGQTQSSIQKFNSQEEKKYKNYKTNINFDQWEQIQKYFLDLEYDDVSKISFLPHEDQIFIQKEKTKFNIEEKIKQKQESLKKWQKWFNESQRKINDLQKKINSLPDLKIIEDELQKLIKLEKQRLYPNNNNPNINPQIKKYDFDTENQKIQLKIIKLTEQKENIYKEIEKEKENQKRFSKIIDEIKENYYKEIQYNIQYIKNNFYIQQL</sequence>
<gene>
    <name evidence="3" type="ORF">OC712_02650</name>
</gene>
<proteinExistence type="predicted"/>
<evidence type="ECO:0000256" key="1">
    <source>
        <dbReference type="SAM" id="Coils"/>
    </source>
</evidence>
<keyword evidence="1" id="KW-0175">Coiled coil</keyword>
<organism evidence="3 4">
    <name type="scientific">Candidatus Phytoplasma citri</name>
    <dbReference type="NCBI Taxonomy" id="180978"/>
    <lineage>
        <taxon>Bacteria</taxon>
        <taxon>Bacillati</taxon>
        <taxon>Mycoplasmatota</taxon>
        <taxon>Mollicutes</taxon>
        <taxon>Acholeplasmatales</taxon>
        <taxon>Acholeplasmataceae</taxon>
        <taxon>Candidatus Phytoplasma</taxon>
        <taxon>16SrII (Peanut WB group)</taxon>
    </lineage>
</organism>
<name>A0ABU8ZSW8_9MOLU</name>
<keyword evidence="2" id="KW-0472">Membrane</keyword>
<evidence type="ECO:0000313" key="3">
    <source>
        <dbReference type="EMBL" id="MEK0309362.1"/>
    </source>
</evidence>
<comment type="caution">
    <text evidence="3">The sequence shown here is derived from an EMBL/GenBank/DDBJ whole genome shotgun (WGS) entry which is preliminary data.</text>
</comment>
<keyword evidence="2" id="KW-1133">Transmembrane helix</keyword>
<dbReference type="EMBL" id="JAOSJG010000047">
    <property type="protein sequence ID" value="MEK0309362.1"/>
    <property type="molecule type" value="Genomic_DNA"/>
</dbReference>
<accession>A0ABU8ZSW8</accession>
<keyword evidence="2" id="KW-0812">Transmembrane</keyword>
<feature type="transmembrane region" description="Helical" evidence="2">
    <location>
        <begin position="7"/>
        <end position="26"/>
    </location>
</feature>
<reference evidence="3 4" key="1">
    <citation type="journal article" date="2023" name="Int. J. Syst. Evol. Microbiol.">
        <title>The observation of taxonomic boundaries for the 16SrII and 16SrXXV phytoplasmas using genome-based delimitation.</title>
        <authorList>
            <person name="Rodrigues Jardim B."/>
            <person name="Tran-Nguyen L.T.T."/>
            <person name="Gambley C."/>
            <person name="Al-Sadi A.M."/>
            <person name="Al-Subhi A.M."/>
            <person name="Foissac X."/>
            <person name="Salar P."/>
            <person name="Cai H."/>
            <person name="Yang J.Y."/>
            <person name="Davis R."/>
            <person name="Jones L."/>
            <person name="Rodoni B."/>
            <person name="Constable F.E."/>
        </authorList>
    </citation>
    <scope>NUCLEOTIDE SEQUENCE [LARGE SCALE GENOMIC DNA]</scope>
    <source>
        <strain evidence="3">BAWM-OMN-P75</strain>
    </source>
</reference>
<protein>
    <recommendedName>
        <fullName evidence="5">Effector</fullName>
    </recommendedName>
</protein>
<keyword evidence="4" id="KW-1185">Reference proteome</keyword>
<evidence type="ECO:0008006" key="5">
    <source>
        <dbReference type="Google" id="ProtNLM"/>
    </source>
</evidence>
<dbReference type="RefSeq" id="WP_340482656.1">
    <property type="nucleotide sequence ID" value="NZ_JAOSJG010000047.1"/>
</dbReference>
<dbReference type="Proteomes" id="UP001383392">
    <property type="component" value="Unassembled WGS sequence"/>
</dbReference>
<feature type="coiled-coil region" evidence="1">
    <location>
        <begin position="246"/>
        <end position="287"/>
    </location>
</feature>
<evidence type="ECO:0000313" key="4">
    <source>
        <dbReference type="Proteomes" id="UP001383392"/>
    </source>
</evidence>